<accession>A0AAD7FU67</accession>
<evidence type="ECO:0000313" key="2">
    <source>
        <dbReference type="Proteomes" id="UP001221142"/>
    </source>
</evidence>
<dbReference type="EMBL" id="JARKIF010000003">
    <property type="protein sequence ID" value="KAJ7643517.1"/>
    <property type="molecule type" value="Genomic_DNA"/>
</dbReference>
<dbReference type="AlphaFoldDB" id="A0AAD7FU67"/>
<organism evidence="1 2">
    <name type="scientific">Roridomyces roridus</name>
    <dbReference type="NCBI Taxonomy" id="1738132"/>
    <lineage>
        <taxon>Eukaryota</taxon>
        <taxon>Fungi</taxon>
        <taxon>Dikarya</taxon>
        <taxon>Basidiomycota</taxon>
        <taxon>Agaricomycotina</taxon>
        <taxon>Agaricomycetes</taxon>
        <taxon>Agaricomycetidae</taxon>
        <taxon>Agaricales</taxon>
        <taxon>Marasmiineae</taxon>
        <taxon>Mycenaceae</taxon>
        <taxon>Roridomyces</taxon>
    </lineage>
</organism>
<gene>
    <name evidence="1" type="ORF">FB45DRAFT_1113493</name>
</gene>
<sequence>MAWAMAHNGDTLTITAWQALGLLSDIEARKSKVLVIGLCRTQSTVPRMYYTLKDVCTVAVSELKPIFSTRTPTHSPYRILKDEEKKSREDGHIGAMMVICMELLEDDERDLLTALGQISTANYQPLRVFEVTRTMVARLGQLQESQWKACLANVLRGGLYFPTFRTS</sequence>
<keyword evidence="2" id="KW-1185">Reference proteome</keyword>
<proteinExistence type="predicted"/>
<name>A0AAD7FU67_9AGAR</name>
<dbReference type="Proteomes" id="UP001221142">
    <property type="component" value="Unassembled WGS sequence"/>
</dbReference>
<comment type="caution">
    <text evidence="1">The sequence shown here is derived from an EMBL/GenBank/DDBJ whole genome shotgun (WGS) entry which is preliminary data.</text>
</comment>
<evidence type="ECO:0000313" key="1">
    <source>
        <dbReference type="EMBL" id="KAJ7643517.1"/>
    </source>
</evidence>
<reference evidence="1" key="1">
    <citation type="submission" date="2023-03" db="EMBL/GenBank/DDBJ databases">
        <title>Massive genome expansion in bonnet fungi (Mycena s.s.) driven by repeated elements and novel gene families across ecological guilds.</title>
        <authorList>
            <consortium name="Lawrence Berkeley National Laboratory"/>
            <person name="Harder C.B."/>
            <person name="Miyauchi S."/>
            <person name="Viragh M."/>
            <person name="Kuo A."/>
            <person name="Thoen E."/>
            <person name="Andreopoulos B."/>
            <person name="Lu D."/>
            <person name="Skrede I."/>
            <person name="Drula E."/>
            <person name="Henrissat B."/>
            <person name="Morin E."/>
            <person name="Kohler A."/>
            <person name="Barry K."/>
            <person name="LaButti K."/>
            <person name="Morin E."/>
            <person name="Salamov A."/>
            <person name="Lipzen A."/>
            <person name="Mereny Z."/>
            <person name="Hegedus B."/>
            <person name="Baldrian P."/>
            <person name="Stursova M."/>
            <person name="Weitz H."/>
            <person name="Taylor A."/>
            <person name="Grigoriev I.V."/>
            <person name="Nagy L.G."/>
            <person name="Martin F."/>
            <person name="Kauserud H."/>
        </authorList>
    </citation>
    <scope>NUCLEOTIDE SEQUENCE</scope>
    <source>
        <strain evidence="1">9284</strain>
    </source>
</reference>
<protein>
    <submittedName>
        <fullName evidence="1">Uncharacterized protein</fullName>
    </submittedName>
</protein>